<gene>
    <name evidence="6" type="ORF">DCCM_4161</name>
</gene>
<dbReference type="GO" id="GO:0016491">
    <property type="term" value="F:oxidoreductase activity"/>
    <property type="evidence" value="ECO:0007669"/>
    <property type="project" value="InterPro"/>
</dbReference>
<name>A0A2L2XFW1_9FIRM</name>
<comment type="cofactor">
    <cofactor evidence="1">
        <name>FAD</name>
        <dbReference type="ChEBI" id="CHEBI:57692"/>
    </cofactor>
</comment>
<protein>
    <submittedName>
        <fullName evidence="6">Nitrite reductase</fullName>
    </submittedName>
</protein>
<dbReference type="InterPro" id="IPR023753">
    <property type="entry name" value="FAD/NAD-binding_dom"/>
</dbReference>
<dbReference type="EMBL" id="BFAV01000157">
    <property type="protein sequence ID" value="GBF35040.1"/>
    <property type="molecule type" value="Genomic_DNA"/>
</dbReference>
<organism evidence="6 7">
    <name type="scientific">Desulfocucumis palustris</name>
    <dbReference type="NCBI Taxonomy" id="1898651"/>
    <lineage>
        <taxon>Bacteria</taxon>
        <taxon>Bacillati</taxon>
        <taxon>Bacillota</taxon>
        <taxon>Clostridia</taxon>
        <taxon>Eubacteriales</taxon>
        <taxon>Desulfocucumaceae</taxon>
        <taxon>Desulfocucumis</taxon>
    </lineage>
</organism>
<dbReference type="InterPro" id="IPR036188">
    <property type="entry name" value="FAD/NAD-bd_sf"/>
</dbReference>
<accession>A0A2L2XFW1</accession>
<evidence type="ECO:0000259" key="4">
    <source>
        <dbReference type="Pfam" id="PF07992"/>
    </source>
</evidence>
<keyword evidence="3" id="KW-0274">FAD</keyword>
<feature type="domain" description="NADH-rubredoxin oxidoreductase C-terminal" evidence="5">
    <location>
        <begin position="324"/>
        <end position="387"/>
    </location>
</feature>
<comment type="caution">
    <text evidence="6">The sequence shown here is derived from an EMBL/GenBank/DDBJ whole genome shotgun (WGS) entry which is preliminary data.</text>
</comment>
<feature type="domain" description="FAD/NAD(P)-binding" evidence="4">
    <location>
        <begin position="2"/>
        <end position="300"/>
    </location>
</feature>
<dbReference type="RefSeq" id="WP_104373177.1">
    <property type="nucleotide sequence ID" value="NZ_BFAV01000157.1"/>
</dbReference>
<dbReference type="PRINTS" id="PR00411">
    <property type="entry name" value="PNDRDTASEI"/>
</dbReference>
<dbReference type="AlphaFoldDB" id="A0A2L2XFW1"/>
<evidence type="ECO:0000256" key="2">
    <source>
        <dbReference type="ARBA" id="ARBA00022630"/>
    </source>
</evidence>
<dbReference type="Proteomes" id="UP000239549">
    <property type="component" value="Unassembled WGS sequence"/>
</dbReference>
<dbReference type="Pfam" id="PF07992">
    <property type="entry name" value="Pyr_redox_2"/>
    <property type="match status" value="1"/>
</dbReference>
<dbReference type="InterPro" id="IPR016156">
    <property type="entry name" value="FAD/NAD-linked_Rdtase_dimer_sf"/>
</dbReference>
<dbReference type="Pfam" id="PF18267">
    <property type="entry name" value="Rubredoxin_C"/>
    <property type="match status" value="1"/>
</dbReference>
<dbReference type="Gene3D" id="3.30.390.30">
    <property type="match status" value="1"/>
</dbReference>
<sequence>MKYLILGASAAGLSAVRAIRQLDAGGEITVLSRDRQIYSRCLLPEVLAGRKDPGATRFVPEDFLERHGARWFGGVEATRLLTGEKAVLADTGDKFTYHRLLIATGASSFLPPVENIRKGRQVYGLRNLEDVEAISAAAGKGRGAVIMGGGLVGVDAAAALNERGVSVTIIEAAGHILPLQLDRRAAERYQHIFRKRGMEIITGEMVTRILLDGDDNVTGVELKGGRTIPCALVVAAAGVTPNISLLKDTAVETGRGIRVDEYQETSVADIFAAGDVCESLEAFTKKITTTPIWPLAVQQGRVAGWNMAGARRKPLNNFAFRNSMEFYGLPAVSYGLTEAPGPGYETFTRESGESYKKFILKNGRLRGAILQGDITGAGVYGALIRENIPAGATGEKLFGLTYADFFNQLEDGSFIF</sequence>
<evidence type="ECO:0000313" key="6">
    <source>
        <dbReference type="EMBL" id="GBF35040.1"/>
    </source>
</evidence>
<evidence type="ECO:0000256" key="3">
    <source>
        <dbReference type="ARBA" id="ARBA00022827"/>
    </source>
</evidence>
<dbReference type="SUPFAM" id="SSF51905">
    <property type="entry name" value="FAD/NAD(P)-binding domain"/>
    <property type="match status" value="1"/>
</dbReference>
<proteinExistence type="predicted"/>
<dbReference type="PANTHER" id="PTHR43429">
    <property type="entry name" value="PYRIDINE NUCLEOTIDE-DISULFIDE OXIDOREDUCTASE DOMAIN-CONTAINING"/>
    <property type="match status" value="1"/>
</dbReference>
<dbReference type="PRINTS" id="PR00368">
    <property type="entry name" value="FADPNR"/>
</dbReference>
<dbReference type="Gene3D" id="3.50.50.60">
    <property type="entry name" value="FAD/NAD(P)-binding domain"/>
    <property type="match status" value="2"/>
</dbReference>
<evidence type="ECO:0000259" key="5">
    <source>
        <dbReference type="Pfam" id="PF18267"/>
    </source>
</evidence>
<evidence type="ECO:0000256" key="1">
    <source>
        <dbReference type="ARBA" id="ARBA00001974"/>
    </source>
</evidence>
<dbReference type="InterPro" id="IPR050260">
    <property type="entry name" value="FAD-bd_OxRdtase"/>
</dbReference>
<reference evidence="7" key="1">
    <citation type="submission" date="2018-02" db="EMBL/GenBank/DDBJ databases">
        <title>Genome sequence of Desulfocucumis palustris strain NAW-5.</title>
        <authorList>
            <person name="Watanabe M."/>
            <person name="Kojima H."/>
            <person name="Fukui M."/>
        </authorList>
    </citation>
    <scope>NUCLEOTIDE SEQUENCE [LARGE SCALE GENOMIC DNA]</scope>
    <source>
        <strain evidence="7">NAW-5</strain>
    </source>
</reference>
<keyword evidence="7" id="KW-1185">Reference proteome</keyword>
<keyword evidence="2" id="KW-0285">Flavoprotein</keyword>
<dbReference type="PANTHER" id="PTHR43429:SF3">
    <property type="entry name" value="NITRITE REDUCTASE [NAD(P)H]"/>
    <property type="match status" value="1"/>
</dbReference>
<dbReference type="OrthoDB" id="9807946at2"/>
<dbReference type="InterPro" id="IPR041575">
    <property type="entry name" value="Rubredoxin_C"/>
</dbReference>
<evidence type="ECO:0000313" key="7">
    <source>
        <dbReference type="Proteomes" id="UP000239549"/>
    </source>
</evidence>